<keyword evidence="1" id="KW-1133">Transmembrane helix</keyword>
<keyword evidence="1" id="KW-0812">Transmembrane</keyword>
<feature type="transmembrane region" description="Helical" evidence="1">
    <location>
        <begin position="51"/>
        <end position="67"/>
    </location>
</feature>
<dbReference type="AlphaFoldDB" id="A0A915ET63"/>
<proteinExistence type="predicted"/>
<protein>
    <submittedName>
        <fullName evidence="3">Uncharacterized protein</fullName>
    </submittedName>
</protein>
<evidence type="ECO:0000313" key="3">
    <source>
        <dbReference type="WBParaSite" id="jg9238"/>
    </source>
</evidence>
<accession>A0A915ET63</accession>
<evidence type="ECO:0000256" key="1">
    <source>
        <dbReference type="SAM" id="Phobius"/>
    </source>
</evidence>
<feature type="transmembrane region" description="Helical" evidence="1">
    <location>
        <begin position="79"/>
        <end position="103"/>
    </location>
</feature>
<name>A0A915ET63_9BILA</name>
<keyword evidence="2" id="KW-1185">Reference proteome</keyword>
<dbReference type="WBParaSite" id="jg9238">
    <property type="protein sequence ID" value="jg9238"/>
    <property type="gene ID" value="jg9238"/>
</dbReference>
<dbReference type="Proteomes" id="UP000887574">
    <property type="component" value="Unplaced"/>
</dbReference>
<feature type="transmembrane region" description="Helical" evidence="1">
    <location>
        <begin position="123"/>
        <end position="153"/>
    </location>
</feature>
<organism evidence="2 3">
    <name type="scientific">Ditylenchus dipsaci</name>
    <dbReference type="NCBI Taxonomy" id="166011"/>
    <lineage>
        <taxon>Eukaryota</taxon>
        <taxon>Metazoa</taxon>
        <taxon>Ecdysozoa</taxon>
        <taxon>Nematoda</taxon>
        <taxon>Chromadorea</taxon>
        <taxon>Rhabditida</taxon>
        <taxon>Tylenchina</taxon>
        <taxon>Tylenchomorpha</taxon>
        <taxon>Sphaerularioidea</taxon>
        <taxon>Anguinidae</taxon>
        <taxon>Anguininae</taxon>
        <taxon>Ditylenchus</taxon>
    </lineage>
</organism>
<dbReference type="PANTHER" id="PTHR34851">
    <property type="entry name" value="PROTEIN CBG05235-RELATED"/>
    <property type="match status" value="1"/>
</dbReference>
<sequence length="172" mass="19742">MEIYNSDDNKYRCCCSRFHVERGAYIIAILGIAFGVLGFICSILLSEYESGLTSAFSLLFYVSIIFAQRKQNPSLYWPFLIFNAIGITLIAIYILVLVALLILDPEVWQNYVESSQANKQTEYVIGSHLFTGFMIFFFAMSEVVSVWFQMVVYRAFKYMKMTHSSLNSYGKA</sequence>
<evidence type="ECO:0000313" key="2">
    <source>
        <dbReference type="Proteomes" id="UP000887574"/>
    </source>
</evidence>
<feature type="transmembrane region" description="Helical" evidence="1">
    <location>
        <begin position="25"/>
        <end position="45"/>
    </location>
</feature>
<keyword evidence="1" id="KW-0472">Membrane</keyword>
<reference evidence="3" key="1">
    <citation type="submission" date="2022-11" db="UniProtKB">
        <authorList>
            <consortium name="WormBaseParasite"/>
        </authorList>
    </citation>
    <scope>IDENTIFICATION</scope>
</reference>